<dbReference type="STRING" id="387631.Asulf_00356"/>
<reference evidence="1 2" key="1">
    <citation type="journal article" date="2013" name="Genome Announc.">
        <title>Complete Genome Sequence of the Thermophilic and Facultatively Chemolithoautotrophic Sulfate Reducer Archaeoglobus sulfaticallidus Strain PM70-1T.</title>
        <authorList>
            <person name="Stokke R."/>
            <person name="Hocking W.P."/>
            <person name="Steinsbu B.O."/>
            <person name="Steen I.H."/>
        </authorList>
    </citation>
    <scope>NUCLEOTIDE SEQUENCE [LARGE SCALE GENOMIC DNA]</scope>
    <source>
        <strain evidence="1">PM70-1</strain>
    </source>
</reference>
<dbReference type="AlphaFoldDB" id="N0BJR6"/>
<accession>N0BJR6</accession>
<evidence type="ECO:0000313" key="2">
    <source>
        <dbReference type="Proteomes" id="UP000013307"/>
    </source>
</evidence>
<dbReference type="Pfam" id="PF14591">
    <property type="entry name" value="AF0941-like"/>
    <property type="match status" value="1"/>
</dbReference>
<dbReference type="GeneID" id="15392002"/>
<evidence type="ECO:0000313" key="1">
    <source>
        <dbReference type="EMBL" id="AGK60385.1"/>
    </source>
</evidence>
<dbReference type="HOGENOM" id="CLU_2165123_0_0_2"/>
<gene>
    <name evidence="1" type="ORF">Asulf_00356</name>
</gene>
<dbReference type="RefSeq" id="WP_015589984.1">
    <property type="nucleotide sequence ID" value="NC_021169.1"/>
</dbReference>
<name>N0BJR6_9EURY</name>
<dbReference type="SUPFAM" id="SSF140726">
    <property type="entry name" value="AF0941-like"/>
    <property type="match status" value="1"/>
</dbReference>
<dbReference type="InterPro" id="IPR036564">
    <property type="entry name" value="AF0941-like_sf"/>
</dbReference>
<dbReference type="EMBL" id="CP005290">
    <property type="protein sequence ID" value="AGK60385.1"/>
    <property type="molecule type" value="Genomic_DNA"/>
</dbReference>
<dbReference type="Gene3D" id="1.10.3200.10">
    <property type="entry name" value="AF0941-like"/>
    <property type="match status" value="1"/>
</dbReference>
<protein>
    <submittedName>
        <fullName evidence="1">Uncharacterized protein</fullName>
    </submittedName>
</protein>
<sequence length="110" mass="13056">MEYINSYLDRLREFLVNKDQKMADQLISEAKIEKMFIDDVKNVYEKYRKNEIAEVDAKKNLDLLKVFVVTQLNNKRKDVMESVGKQPEDIDGEVVKRIVEFIEDAIERIE</sequence>
<dbReference type="KEGG" id="ast:Asulf_00356"/>
<dbReference type="eggNOG" id="arCOG10390">
    <property type="taxonomic scope" value="Archaea"/>
</dbReference>
<dbReference type="InterPro" id="IPR013502">
    <property type="entry name" value="Uncharacterised_AF0941"/>
</dbReference>
<dbReference type="Proteomes" id="UP000013307">
    <property type="component" value="Chromosome"/>
</dbReference>
<keyword evidence="2" id="KW-1185">Reference proteome</keyword>
<organism evidence="1 2">
    <name type="scientific">Archaeoglobus sulfaticallidus PM70-1</name>
    <dbReference type="NCBI Taxonomy" id="387631"/>
    <lineage>
        <taxon>Archaea</taxon>
        <taxon>Methanobacteriati</taxon>
        <taxon>Methanobacteriota</taxon>
        <taxon>Archaeoglobi</taxon>
        <taxon>Archaeoglobales</taxon>
        <taxon>Archaeoglobaceae</taxon>
        <taxon>Archaeoglobus</taxon>
    </lineage>
</organism>
<proteinExistence type="predicted"/>